<feature type="short sequence motif" description="Q motif" evidence="6">
    <location>
        <begin position="33"/>
        <end position="61"/>
    </location>
</feature>
<dbReference type="InterPro" id="IPR014014">
    <property type="entry name" value="RNA_helicase_DEAD_Q_motif"/>
</dbReference>
<keyword evidence="3 8" id="KW-0347">Helicase</keyword>
<evidence type="ECO:0000256" key="4">
    <source>
        <dbReference type="ARBA" id="ARBA00022840"/>
    </source>
</evidence>
<gene>
    <name evidence="8" type="ORF">KSP39_PZI019401</name>
</gene>
<dbReference type="GO" id="GO:0003723">
    <property type="term" value="F:RNA binding"/>
    <property type="evidence" value="ECO:0007669"/>
    <property type="project" value="UniProtKB-KW"/>
</dbReference>
<evidence type="ECO:0000256" key="6">
    <source>
        <dbReference type="PROSITE-ProRule" id="PRU00552"/>
    </source>
</evidence>
<dbReference type="InterPro" id="IPR011545">
    <property type="entry name" value="DEAD/DEAH_box_helicase_dom"/>
</dbReference>
<evidence type="ECO:0000313" key="8">
    <source>
        <dbReference type="EMBL" id="KAK8924122.1"/>
    </source>
</evidence>
<evidence type="ECO:0000313" key="9">
    <source>
        <dbReference type="Proteomes" id="UP001418222"/>
    </source>
</evidence>
<proteinExistence type="predicted"/>
<evidence type="ECO:0000259" key="7">
    <source>
        <dbReference type="PROSITE" id="PS51195"/>
    </source>
</evidence>
<dbReference type="AlphaFoldDB" id="A0AAP0B3D2"/>
<dbReference type="GO" id="GO:0016787">
    <property type="term" value="F:hydrolase activity"/>
    <property type="evidence" value="ECO:0007669"/>
    <property type="project" value="UniProtKB-KW"/>
</dbReference>
<sequence length="110" mass="12198">MVATVANHRRGQQVQTKDDNLLFETTPGLEAVMSFEQMGIDHDVLRGIHSYGFEKPSSIQQRTIVPIISGRDVIAQAQSETGKTSMIALCVCQVVDTSSREYVPHTYPFS</sequence>
<dbReference type="InterPro" id="IPR027417">
    <property type="entry name" value="P-loop_NTPase"/>
</dbReference>
<evidence type="ECO:0000256" key="5">
    <source>
        <dbReference type="ARBA" id="ARBA00022884"/>
    </source>
</evidence>
<keyword evidence="5" id="KW-0694">RNA-binding</keyword>
<organism evidence="8 9">
    <name type="scientific">Platanthera zijinensis</name>
    <dbReference type="NCBI Taxonomy" id="2320716"/>
    <lineage>
        <taxon>Eukaryota</taxon>
        <taxon>Viridiplantae</taxon>
        <taxon>Streptophyta</taxon>
        <taxon>Embryophyta</taxon>
        <taxon>Tracheophyta</taxon>
        <taxon>Spermatophyta</taxon>
        <taxon>Magnoliopsida</taxon>
        <taxon>Liliopsida</taxon>
        <taxon>Asparagales</taxon>
        <taxon>Orchidaceae</taxon>
        <taxon>Orchidoideae</taxon>
        <taxon>Orchideae</taxon>
        <taxon>Orchidinae</taxon>
        <taxon>Platanthera</taxon>
    </lineage>
</organism>
<keyword evidence="2" id="KW-0378">Hydrolase</keyword>
<evidence type="ECO:0000256" key="3">
    <source>
        <dbReference type="ARBA" id="ARBA00022806"/>
    </source>
</evidence>
<keyword evidence="4" id="KW-0067">ATP-binding</keyword>
<reference evidence="8 9" key="1">
    <citation type="journal article" date="2022" name="Nat. Plants">
        <title>Genomes of leafy and leafless Platanthera orchids illuminate the evolution of mycoheterotrophy.</title>
        <authorList>
            <person name="Li M.H."/>
            <person name="Liu K.W."/>
            <person name="Li Z."/>
            <person name="Lu H.C."/>
            <person name="Ye Q.L."/>
            <person name="Zhang D."/>
            <person name="Wang J.Y."/>
            <person name="Li Y.F."/>
            <person name="Zhong Z.M."/>
            <person name="Liu X."/>
            <person name="Yu X."/>
            <person name="Liu D.K."/>
            <person name="Tu X.D."/>
            <person name="Liu B."/>
            <person name="Hao Y."/>
            <person name="Liao X.Y."/>
            <person name="Jiang Y.T."/>
            <person name="Sun W.H."/>
            <person name="Chen J."/>
            <person name="Chen Y.Q."/>
            <person name="Ai Y."/>
            <person name="Zhai J.W."/>
            <person name="Wu S.S."/>
            <person name="Zhou Z."/>
            <person name="Hsiao Y.Y."/>
            <person name="Wu W.L."/>
            <person name="Chen Y.Y."/>
            <person name="Lin Y.F."/>
            <person name="Hsu J.L."/>
            <person name="Li C.Y."/>
            <person name="Wang Z.W."/>
            <person name="Zhao X."/>
            <person name="Zhong W.Y."/>
            <person name="Ma X.K."/>
            <person name="Ma L."/>
            <person name="Huang J."/>
            <person name="Chen G.Z."/>
            <person name="Huang M.Z."/>
            <person name="Huang L."/>
            <person name="Peng D.H."/>
            <person name="Luo Y.B."/>
            <person name="Zou S.Q."/>
            <person name="Chen S.P."/>
            <person name="Lan S."/>
            <person name="Tsai W.C."/>
            <person name="Van de Peer Y."/>
            <person name="Liu Z.J."/>
        </authorList>
    </citation>
    <scope>NUCLEOTIDE SEQUENCE [LARGE SCALE GENOMIC DNA]</scope>
    <source>
        <strain evidence="8">Lor287</strain>
    </source>
</reference>
<evidence type="ECO:0000256" key="2">
    <source>
        <dbReference type="ARBA" id="ARBA00022801"/>
    </source>
</evidence>
<dbReference type="Proteomes" id="UP001418222">
    <property type="component" value="Unassembled WGS sequence"/>
</dbReference>
<dbReference type="PANTHER" id="PTHR47958">
    <property type="entry name" value="ATP-DEPENDENT RNA HELICASE DBP3"/>
    <property type="match status" value="1"/>
</dbReference>
<evidence type="ECO:0000256" key="1">
    <source>
        <dbReference type="ARBA" id="ARBA00022741"/>
    </source>
</evidence>
<keyword evidence="9" id="KW-1185">Reference proteome</keyword>
<accession>A0AAP0B3D2</accession>
<comment type="caution">
    <text evidence="8">The sequence shown here is derived from an EMBL/GenBank/DDBJ whole genome shotgun (WGS) entry which is preliminary data.</text>
</comment>
<dbReference type="GO" id="GO:0003724">
    <property type="term" value="F:RNA helicase activity"/>
    <property type="evidence" value="ECO:0007669"/>
    <property type="project" value="InterPro"/>
</dbReference>
<dbReference type="SUPFAM" id="SSF52540">
    <property type="entry name" value="P-loop containing nucleoside triphosphate hydrolases"/>
    <property type="match status" value="1"/>
</dbReference>
<name>A0AAP0B3D2_9ASPA</name>
<dbReference type="PROSITE" id="PS51195">
    <property type="entry name" value="Q_MOTIF"/>
    <property type="match status" value="1"/>
</dbReference>
<protein>
    <submittedName>
        <fullName evidence="8">DEAD-box ATP-dependent RNA helicase 34</fullName>
    </submittedName>
</protein>
<dbReference type="Pfam" id="PF00270">
    <property type="entry name" value="DEAD"/>
    <property type="match status" value="1"/>
</dbReference>
<dbReference type="GO" id="GO:0005524">
    <property type="term" value="F:ATP binding"/>
    <property type="evidence" value="ECO:0007669"/>
    <property type="project" value="UniProtKB-KW"/>
</dbReference>
<feature type="domain" description="DEAD-box RNA helicase Q" evidence="7">
    <location>
        <begin position="33"/>
        <end position="61"/>
    </location>
</feature>
<dbReference type="Gene3D" id="3.40.50.300">
    <property type="entry name" value="P-loop containing nucleotide triphosphate hydrolases"/>
    <property type="match status" value="1"/>
</dbReference>
<dbReference type="EMBL" id="JBBWWQ010000017">
    <property type="protein sequence ID" value="KAK8924122.1"/>
    <property type="molecule type" value="Genomic_DNA"/>
</dbReference>
<keyword evidence="1" id="KW-0547">Nucleotide-binding</keyword>